<evidence type="ECO:0000256" key="1">
    <source>
        <dbReference type="SAM" id="MobiDB-lite"/>
    </source>
</evidence>
<evidence type="ECO:0000313" key="2">
    <source>
        <dbReference type="EMBL" id="GAA3889222.1"/>
    </source>
</evidence>
<reference evidence="3" key="1">
    <citation type="journal article" date="2019" name="Int. J. Syst. Evol. Microbiol.">
        <title>The Global Catalogue of Microorganisms (GCM) 10K type strain sequencing project: providing services to taxonomists for standard genome sequencing and annotation.</title>
        <authorList>
            <consortium name="The Broad Institute Genomics Platform"/>
            <consortium name="The Broad Institute Genome Sequencing Center for Infectious Disease"/>
            <person name="Wu L."/>
            <person name="Ma J."/>
        </authorList>
    </citation>
    <scope>NUCLEOTIDE SEQUENCE [LARGE SCALE GENOMIC DNA]</scope>
    <source>
        <strain evidence="3">JCM 16578</strain>
    </source>
</reference>
<protein>
    <submittedName>
        <fullName evidence="2">Uncharacterized protein</fullName>
    </submittedName>
</protein>
<gene>
    <name evidence="2" type="ORF">GCM10022207_65900</name>
</gene>
<dbReference type="EMBL" id="BAAAZA010000025">
    <property type="protein sequence ID" value="GAA3889222.1"/>
    <property type="molecule type" value="Genomic_DNA"/>
</dbReference>
<dbReference type="Gene3D" id="3.90.226.10">
    <property type="entry name" value="2-enoyl-CoA Hydratase, Chain A, domain 1"/>
    <property type="match status" value="1"/>
</dbReference>
<proteinExistence type="predicted"/>
<name>A0ABP7KYW1_9ACTN</name>
<sequence>MAPSELDEYVDRVRRIFAALPDGAIEAAERSPPADDLTEGLLRENDAWASQVSLPVAQQFISGGLHYEAQTPAAEHDLEGLMRSVAHRLSDVYVRTEAPARKRAGSLGAHVDPGTSPDVPRSSCSSLRPLGPTLRNTYGIEP</sequence>
<keyword evidence="3" id="KW-1185">Reference proteome</keyword>
<comment type="caution">
    <text evidence="2">The sequence shown here is derived from an EMBL/GenBank/DDBJ whole genome shotgun (WGS) entry which is preliminary data.</text>
</comment>
<dbReference type="Proteomes" id="UP001501563">
    <property type="component" value="Unassembled WGS sequence"/>
</dbReference>
<accession>A0ABP7KYW1</accession>
<organism evidence="2 3">
    <name type="scientific">Streptomyces lannensis</name>
    <dbReference type="NCBI Taxonomy" id="766498"/>
    <lineage>
        <taxon>Bacteria</taxon>
        <taxon>Bacillati</taxon>
        <taxon>Actinomycetota</taxon>
        <taxon>Actinomycetes</taxon>
        <taxon>Kitasatosporales</taxon>
        <taxon>Streptomycetaceae</taxon>
        <taxon>Streptomyces</taxon>
    </lineage>
</organism>
<evidence type="ECO:0000313" key="3">
    <source>
        <dbReference type="Proteomes" id="UP001501563"/>
    </source>
</evidence>
<feature type="region of interest" description="Disordered" evidence="1">
    <location>
        <begin position="102"/>
        <end position="142"/>
    </location>
</feature>